<dbReference type="OrthoDB" id="25129at2759"/>
<evidence type="ECO:0000313" key="3">
    <source>
        <dbReference type="EMBL" id="KAF9923748.1"/>
    </source>
</evidence>
<dbReference type="InterPro" id="IPR014729">
    <property type="entry name" value="Rossmann-like_a/b/a_fold"/>
</dbReference>
<dbReference type="PANTHER" id="PTHR20882">
    <property type="entry name" value="CYTOPLASMIC TRNA 2-THIOLATION PROTEIN 2"/>
    <property type="match status" value="1"/>
</dbReference>
<dbReference type="Proteomes" id="UP000749646">
    <property type="component" value="Unassembled WGS sequence"/>
</dbReference>
<comment type="caution">
    <text evidence="3">The sequence shown here is derived from an EMBL/GenBank/DDBJ whole genome shotgun (WGS) entry which is preliminary data.</text>
</comment>
<reference evidence="3" key="1">
    <citation type="journal article" date="2020" name="Fungal Divers.">
        <title>Resolving the Mortierellaceae phylogeny through synthesis of multi-gene phylogenetics and phylogenomics.</title>
        <authorList>
            <person name="Vandepol N."/>
            <person name="Liber J."/>
            <person name="Desiro A."/>
            <person name="Na H."/>
            <person name="Kennedy M."/>
            <person name="Barry K."/>
            <person name="Grigoriev I.V."/>
            <person name="Miller A.N."/>
            <person name="O'Donnell K."/>
            <person name="Stajich J.E."/>
            <person name="Bonito G."/>
        </authorList>
    </citation>
    <scope>NUCLEOTIDE SEQUENCE</scope>
    <source>
        <strain evidence="3">MES-2147</strain>
    </source>
</reference>
<keyword evidence="1" id="KW-0963">Cytoplasm</keyword>
<gene>
    <name evidence="3" type="primary">CTU2</name>
    <name evidence="3" type="ORF">BGZ65_008694</name>
</gene>
<dbReference type="GO" id="GO:0016783">
    <property type="term" value="F:sulfurtransferase activity"/>
    <property type="evidence" value="ECO:0007669"/>
    <property type="project" value="TreeGrafter"/>
</dbReference>
<sequence>MERARLIAAGYGYKFHGVQIEDIYDPEWADSRCFEAAAALITSLPKDQLVISGQAPDLLSLILPLSSTTSSATESTEQPKLSREAKVEKLRTLLNVCTTLTARETILQYFRSSLLIQLAKRAQCAVLTLGDSATRVAIQIIGLTAIGRGYSLPHETSSISDWVHGCKVIRPLKDCLVKELDTYCRLNELELIEKHSPTLEWTMKTKGDAKSIMRLTHDFITGLDRDFPSTAATVCKTAAKLTPPDAIYDNKCPLCLGGGIHEKH</sequence>
<proteinExistence type="predicted"/>
<accession>A0A9P6IJU5</accession>
<dbReference type="EMBL" id="JAAAHW010010667">
    <property type="protein sequence ID" value="KAF9923748.1"/>
    <property type="molecule type" value="Genomic_DNA"/>
</dbReference>
<evidence type="ECO:0000313" key="4">
    <source>
        <dbReference type="Proteomes" id="UP000749646"/>
    </source>
</evidence>
<keyword evidence="4" id="KW-1185">Reference proteome</keyword>
<dbReference type="Gene3D" id="3.40.50.620">
    <property type="entry name" value="HUPs"/>
    <property type="match status" value="1"/>
</dbReference>
<dbReference type="GO" id="GO:0005829">
    <property type="term" value="C:cytosol"/>
    <property type="evidence" value="ECO:0007669"/>
    <property type="project" value="TreeGrafter"/>
</dbReference>
<dbReference type="GO" id="GO:0000049">
    <property type="term" value="F:tRNA binding"/>
    <property type="evidence" value="ECO:0007669"/>
    <property type="project" value="InterPro"/>
</dbReference>
<dbReference type="GO" id="GO:0002143">
    <property type="term" value="P:tRNA wobble position uridine thiolation"/>
    <property type="evidence" value="ECO:0007669"/>
    <property type="project" value="TreeGrafter"/>
</dbReference>
<dbReference type="InterPro" id="IPR019407">
    <property type="entry name" value="CTU2"/>
</dbReference>
<evidence type="ECO:0000256" key="2">
    <source>
        <dbReference type="ARBA" id="ARBA00022694"/>
    </source>
</evidence>
<dbReference type="SUPFAM" id="SSF52402">
    <property type="entry name" value="Adenine nucleotide alpha hydrolases-like"/>
    <property type="match status" value="1"/>
</dbReference>
<dbReference type="AlphaFoldDB" id="A0A9P6IJU5"/>
<dbReference type="PANTHER" id="PTHR20882:SF14">
    <property type="entry name" value="CYTOPLASMIC TRNA 2-THIOLATION PROTEIN 2"/>
    <property type="match status" value="1"/>
</dbReference>
<organism evidence="3 4">
    <name type="scientific">Modicella reniformis</name>
    <dbReference type="NCBI Taxonomy" id="1440133"/>
    <lineage>
        <taxon>Eukaryota</taxon>
        <taxon>Fungi</taxon>
        <taxon>Fungi incertae sedis</taxon>
        <taxon>Mucoromycota</taxon>
        <taxon>Mortierellomycotina</taxon>
        <taxon>Mortierellomycetes</taxon>
        <taxon>Mortierellales</taxon>
        <taxon>Mortierellaceae</taxon>
        <taxon>Modicella</taxon>
    </lineage>
</organism>
<dbReference type="Pfam" id="PF10288">
    <property type="entry name" value="CTU2"/>
    <property type="match status" value="1"/>
</dbReference>
<keyword evidence="2" id="KW-0819">tRNA processing</keyword>
<protein>
    <submittedName>
        <fullName evidence="3">Cytoplasmic tRNA 2-thiolation protein 2</fullName>
    </submittedName>
</protein>
<evidence type="ECO:0000256" key="1">
    <source>
        <dbReference type="ARBA" id="ARBA00022490"/>
    </source>
</evidence>
<name>A0A9P6IJU5_9FUNG</name>